<feature type="transmembrane region" description="Helical" evidence="6">
    <location>
        <begin position="66"/>
        <end position="83"/>
    </location>
</feature>
<dbReference type="EMBL" id="CP002629">
    <property type="protein sequence ID" value="AEB09257.1"/>
    <property type="molecule type" value="Genomic_DNA"/>
</dbReference>
<evidence type="ECO:0000313" key="7">
    <source>
        <dbReference type="EMBL" id="AEB09257.1"/>
    </source>
</evidence>
<proteinExistence type="inferred from homology"/>
<organism evidence="7 8">
    <name type="scientific">Desulfobacca acetoxidans (strain ATCC 700848 / DSM 11109 / ASRB2)</name>
    <dbReference type="NCBI Taxonomy" id="880072"/>
    <lineage>
        <taxon>Bacteria</taxon>
        <taxon>Pseudomonadati</taxon>
        <taxon>Thermodesulfobacteriota</taxon>
        <taxon>Desulfobaccia</taxon>
        <taxon>Desulfobaccales</taxon>
        <taxon>Desulfobaccaceae</taxon>
        <taxon>Desulfobacca</taxon>
    </lineage>
</organism>
<dbReference type="GO" id="GO:0016020">
    <property type="term" value="C:membrane"/>
    <property type="evidence" value="ECO:0007669"/>
    <property type="project" value="UniProtKB-SubCell"/>
</dbReference>
<evidence type="ECO:0000256" key="5">
    <source>
        <dbReference type="ARBA" id="ARBA00023136"/>
    </source>
</evidence>
<feature type="transmembrane region" description="Helical" evidence="6">
    <location>
        <begin position="164"/>
        <end position="186"/>
    </location>
</feature>
<dbReference type="HOGENOM" id="CLU_040186_2_1_7"/>
<dbReference type="PANTHER" id="PTHR12608:SF1">
    <property type="entry name" value="TRANSMEMBRANE PROTEIN 165"/>
    <property type="match status" value="1"/>
</dbReference>
<feature type="transmembrane region" description="Helical" evidence="6">
    <location>
        <begin position="95"/>
        <end position="112"/>
    </location>
</feature>
<comment type="subcellular location">
    <subcellularLocation>
        <location evidence="1 6">Membrane</location>
        <topology evidence="1 6">Multi-pass membrane protein</topology>
    </subcellularLocation>
</comment>
<name>F2NJ85_DESAR</name>
<dbReference type="Proteomes" id="UP000000483">
    <property type="component" value="Chromosome"/>
</dbReference>
<dbReference type="PANTHER" id="PTHR12608">
    <property type="entry name" value="TRANSMEMBRANE PROTEIN HTP-1 RELATED"/>
    <property type="match status" value="1"/>
</dbReference>
<dbReference type="OrthoDB" id="9801356at2"/>
<dbReference type="KEGG" id="dao:Desac_1401"/>
<dbReference type="InterPro" id="IPR001727">
    <property type="entry name" value="GDT1-like"/>
</dbReference>
<sequence>MEGFWLSLGLIFLAELGDKTQLVALLLATRFKAWVVLAGILTATLLVHAFSVTLGGGAGHLLPPGWIYVLSGLAFIGFGWWTLRGDSVDEDEYQSWCYNSPFVIVTVTFFMAELGDKTMLSTVTLAASQNLMPVWLGSSLGMVLSDALAIWAGQILGQRLPERALKIGAAVIFIAFGLFYIIYGAVNLEAGT</sequence>
<accession>F2NJ85</accession>
<dbReference type="eggNOG" id="COG2119">
    <property type="taxonomic scope" value="Bacteria"/>
</dbReference>
<keyword evidence="4 6" id="KW-1133">Transmembrane helix</keyword>
<gene>
    <name evidence="7" type="ordered locus">Desac_1401</name>
</gene>
<dbReference type="RefSeq" id="WP_013706369.1">
    <property type="nucleotide sequence ID" value="NC_015388.1"/>
</dbReference>
<evidence type="ECO:0000256" key="1">
    <source>
        <dbReference type="ARBA" id="ARBA00004141"/>
    </source>
</evidence>
<dbReference type="GO" id="GO:0046873">
    <property type="term" value="F:metal ion transmembrane transporter activity"/>
    <property type="evidence" value="ECO:0007669"/>
    <property type="project" value="InterPro"/>
</dbReference>
<reference evidence="8" key="2">
    <citation type="submission" date="2011-03" db="EMBL/GenBank/DDBJ databases">
        <title>The complete genome of Desulfobacca acetoxidans DSM 11109.</title>
        <authorList>
            <consortium name="US DOE Joint Genome Institute (JGI-PGF)"/>
            <person name="Lucas S."/>
            <person name="Copeland A."/>
            <person name="Lapidus A."/>
            <person name="Bruce D."/>
            <person name="Goodwin L."/>
            <person name="Pitluck S."/>
            <person name="Peters L."/>
            <person name="Kyrpides N."/>
            <person name="Mavromatis K."/>
            <person name="Ivanova N."/>
            <person name="Ovchinnikova G."/>
            <person name="Teshima H."/>
            <person name="Detter J.C."/>
            <person name="Han C."/>
            <person name="Land M."/>
            <person name="Hauser L."/>
            <person name="Markowitz V."/>
            <person name="Cheng J.-F."/>
            <person name="Hugenholtz P."/>
            <person name="Woyke T."/>
            <person name="Wu D."/>
            <person name="Spring S."/>
            <person name="Schueler E."/>
            <person name="Brambilla E."/>
            <person name="Klenk H.-P."/>
            <person name="Eisen J.A."/>
        </authorList>
    </citation>
    <scope>NUCLEOTIDE SEQUENCE [LARGE SCALE GENOMIC DNA]</scope>
    <source>
        <strain evidence="8">ATCC 700848 / DSM 11109 / ASRB2</strain>
    </source>
</reference>
<evidence type="ECO:0000313" key="8">
    <source>
        <dbReference type="Proteomes" id="UP000000483"/>
    </source>
</evidence>
<comment type="similarity">
    <text evidence="2 6">Belongs to the GDT1 family.</text>
</comment>
<protein>
    <recommendedName>
        <fullName evidence="6">GDT1 family protein</fullName>
    </recommendedName>
</protein>
<keyword evidence="3 6" id="KW-0812">Transmembrane</keyword>
<keyword evidence="8" id="KW-1185">Reference proteome</keyword>
<evidence type="ECO:0000256" key="2">
    <source>
        <dbReference type="ARBA" id="ARBA00009190"/>
    </source>
</evidence>
<dbReference type="Pfam" id="PF01169">
    <property type="entry name" value="GDT1"/>
    <property type="match status" value="2"/>
</dbReference>
<evidence type="ECO:0000256" key="4">
    <source>
        <dbReference type="ARBA" id="ARBA00022989"/>
    </source>
</evidence>
<evidence type="ECO:0000256" key="3">
    <source>
        <dbReference type="ARBA" id="ARBA00022692"/>
    </source>
</evidence>
<feature type="transmembrane region" description="Helical" evidence="6">
    <location>
        <begin position="6"/>
        <end position="27"/>
    </location>
</feature>
<dbReference type="AlphaFoldDB" id="F2NJ85"/>
<evidence type="ECO:0000256" key="6">
    <source>
        <dbReference type="RuleBase" id="RU365102"/>
    </source>
</evidence>
<feature type="transmembrane region" description="Helical" evidence="6">
    <location>
        <begin position="132"/>
        <end position="152"/>
    </location>
</feature>
<keyword evidence="5 6" id="KW-0472">Membrane</keyword>
<reference evidence="7 8" key="1">
    <citation type="journal article" date="2011" name="Stand. Genomic Sci.">
        <title>Complete genome sequence of the acetate-degrading sulfate reducer Desulfobacca acetoxidans type strain (ASRB2).</title>
        <authorList>
            <person name="Goker M."/>
            <person name="Teshima H."/>
            <person name="Lapidus A."/>
            <person name="Nolan M."/>
            <person name="Lucas S."/>
            <person name="Hammon N."/>
            <person name="Deshpande S."/>
            <person name="Cheng J.F."/>
            <person name="Tapia R."/>
            <person name="Han C."/>
            <person name="Goodwin L."/>
            <person name="Pitluck S."/>
            <person name="Huntemann M."/>
            <person name="Liolios K."/>
            <person name="Ivanova N."/>
            <person name="Pagani I."/>
            <person name="Mavromatis K."/>
            <person name="Ovchinikova G."/>
            <person name="Pati A."/>
            <person name="Chen A."/>
            <person name="Palaniappan K."/>
            <person name="Land M."/>
            <person name="Hauser L."/>
            <person name="Brambilla E.M."/>
            <person name="Rohde M."/>
            <person name="Spring S."/>
            <person name="Detter J.C."/>
            <person name="Woyke T."/>
            <person name="Bristow J."/>
            <person name="Eisen J.A."/>
            <person name="Markowitz V."/>
            <person name="Hugenholtz P."/>
            <person name="Kyrpides N.C."/>
            <person name="Klenk H.P."/>
        </authorList>
    </citation>
    <scope>NUCLEOTIDE SEQUENCE [LARGE SCALE GENOMIC DNA]</scope>
    <source>
        <strain evidence="8">ATCC 700848 / DSM 11109 / ASRB2</strain>
    </source>
</reference>
<feature type="transmembrane region" description="Helical" evidence="6">
    <location>
        <begin position="34"/>
        <end position="54"/>
    </location>
</feature>